<evidence type="ECO:0000313" key="11">
    <source>
        <dbReference type="Proteomes" id="UP000674318"/>
    </source>
</evidence>
<dbReference type="OrthoDB" id="2123594at2759"/>
<evidence type="ECO:0000256" key="7">
    <source>
        <dbReference type="SAM" id="MobiDB-lite"/>
    </source>
</evidence>
<reference evidence="10 11" key="1">
    <citation type="submission" date="2021-02" db="EMBL/GenBank/DDBJ databases">
        <title>Porcisia hertigi Genome sequencing and assembly.</title>
        <authorList>
            <person name="Almutairi H."/>
            <person name="Gatherer D."/>
        </authorList>
    </citation>
    <scope>NUCLEOTIDE SEQUENCE [LARGE SCALE GENOMIC DNA]</scope>
    <source>
        <strain evidence="10 11">C119</strain>
    </source>
</reference>
<evidence type="ECO:0000313" key="10">
    <source>
        <dbReference type="EMBL" id="KAG5506395.1"/>
    </source>
</evidence>
<dbReference type="Proteomes" id="UP000674318">
    <property type="component" value="Unassembled WGS sequence"/>
</dbReference>
<dbReference type="KEGG" id="phet:94291928"/>
<dbReference type="InterPro" id="IPR052102">
    <property type="entry name" value="Enkurin_domain-protein"/>
</dbReference>
<dbReference type="PANTHER" id="PTHR21490:SF0">
    <property type="entry name" value="ENKURIN"/>
    <property type="match status" value="1"/>
</dbReference>
<evidence type="ECO:0000256" key="1">
    <source>
        <dbReference type="ARBA" id="ARBA00004138"/>
    </source>
</evidence>
<keyword evidence="3" id="KW-0963">Cytoplasm</keyword>
<sequence length="428" mass="47751">MLRVSQAFRMASLSRALAGDGQESVKKLARSPLTFLFLSGNTFYLASILASAVGFLEGYSVSDLEADKHLVQNSTGERAAYTELKKSAELQKRLSKTESPYTGVYDKHMTELEKPSYSTFFEKGKEYDGTNVRFFKQREAIIGKEVGNSVDPQKFLKRGEGIRYIAPATHEQKVFRKAPLDDNRTPFGQGERRGDNESTPTGIQCGADGKPIGDDGSLGGGGRNGESGGVGHRSPNTGVLNGNGGENYGSGHRWGDPTAGDPTKNFVASNIVEISNMVPRRRKIQEPLPTSRRNFGKEPAYLSRVKKEVCDEKAFVESVEELKSQRQQQAYAQYVYLLSREEHEKLLQDLRKRKIECVSELQRMPFSKDTIGMRKHKAELEKTVTDIEVALKKLDRDAVFIYKDDPVNGQWSKEAALKEAQRYAAHSH</sequence>
<keyword evidence="4" id="KW-0206">Cytoskeleton</keyword>
<feature type="compositionally biased region" description="Basic and acidic residues" evidence="7">
    <location>
        <begin position="180"/>
        <end position="196"/>
    </location>
</feature>
<dbReference type="PANTHER" id="PTHR21490">
    <property type="entry name" value="ENKURIN-RELATED"/>
    <property type="match status" value="1"/>
</dbReference>
<evidence type="ECO:0000256" key="6">
    <source>
        <dbReference type="SAM" id="Coils"/>
    </source>
</evidence>
<feature type="compositionally biased region" description="Gly residues" evidence="7">
    <location>
        <begin position="216"/>
        <end position="231"/>
    </location>
</feature>
<dbReference type="PROSITE" id="PS51665">
    <property type="entry name" value="ENKURIN"/>
    <property type="match status" value="1"/>
</dbReference>
<evidence type="ECO:0000259" key="9">
    <source>
        <dbReference type="PROSITE" id="PS51665"/>
    </source>
</evidence>
<comment type="subcellular location">
    <subcellularLocation>
        <location evidence="1">Cell projection</location>
        <location evidence="1">Cilium</location>
    </subcellularLocation>
    <subcellularLocation>
        <location evidence="2">Cytoplasm</location>
        <location evidence="2">Cytoskeleton</location>
    </subcellularLocation>
</comment>
<feature type="coiled-coil region" evidence="6">
    <location>
        <begin position="340"/>
        <end position="397"/>
    </location>
</feature>
<accession>A0A836IWM8</accession>
<dbReference type="GeneID" id="94291928"/>
<evidence type="ECO:0000256" key="4">
    <source>
        <dbReference type="ARBA" id="ARBA00023212"/>
    </source>
</evidence>
<organism evidence="10 11">
    <name type="scientific">Porcisia hertigi</name>
    <dbReference type="NCBI Taxonomy" id="2761500"/>
    <lineage>
        <taxon>Eukaryota</taxon>
        <taxon>Discoba</taxon>
        <taxon>Euglenozoa</taxon>
        <taxon>Kinetoplastea</taxon>
        <taxon>Metakinetoplastina</taxon>
        <taxon>Trypanosomatida</taxon>
        <taxon>Trypanosomatidae</taxon>
        <taxon>Leishmaniinae</taxon>
        <taxon>Porcisia</taxon>
    </lineage>
</organism>
<gene>
    <name evidence="10" type="ORF">JKF63_05898</name>
</gene>
<keyword evidence="11" id="KW-1185">Reference proteome</keyword>
<evidence type="ECO:0000256" key="3">
    <source>
        <dbReference type="ARBA" id="ARBA00022490"/>
    </source>
</evidence>
<dbReference type="Pfam" id="PF13864">
    <property type="entry name" value="Enkurin"/>
    <property type="match status" value="1"/>
</dbReference>
<feature type="transmembrane region" description="Helical" evidence="8">
    <location>
        <begin position="33"/>
        <end position="56"/>
    </location>
</feature>
<dbReference type="AlphaFoldDB" id="A0A836IWM8"/>
<name>A0A836IWM8_9TRYP</name>
<feature type="domain" description="Enkurin" evidence="9">
    <location>
        <begin position="303"/>
        <end position="402"/>
    </location>
</feature>
<evidence type="ECO:0000256" key="5">
    <source>
        <dbReference type="ARBA" id="ARBA00023273"/>
    </source>
</evidence>
<evidence type="ECO:0000256" key="8">
    <source>
        <dbReference type="SAM" id="Phobius"/>
    </source>
</evidence>
<dbReference type="RefSeq" id="XP_067757557.1">
    <property type="nucleotide sequence ID" value="XM_067901851.1"/>
</dbReference>
<dbReference type="GO" id="GO:0005516">
    <property type="term" value="F:calmodulin binding"/>
    <property type="evidence" value="ECO:0007669"/>
    <property type="project" value="TreeGrafter"/>
</dbReference>
<evidence type="ECO:0000256" key="2">
    <source>
        <dbReference type="ARBA" id="ARBA00004245"/>
    </source>
</evidence>
<keyword evidence="8" id="KW-1133">Transmembrane helix</keyword>
<dbReference type="GO" id="GO:0005856">
    <property type="term" value="C:cytoskeleton"/>
    <property type="evidence" value="ECO:0007669"/>
    <property type="project" value="UniProtKB-SubCell"/>
</dbReference>
<dbReference type="InterPro" id="IPR027012">
    <property type="entry name" value="Enkurin_dom"/>
</dbReference>
<dbReference type="GO" id="GO:0005929">
    <property type="term" value="C:cilium"/>
    <property type="evidence" value="ECO:0007669"/>
    <property type="project" value="UniProtKB-SubCell"/>
</dbReference>
<dbReference type="EMBL" id="JAFJZO010000020">
    <property type="protein sequence ID" value="KAG5506395.1"/>
    <property type="molecule type" value="Genomic_DNA"/>
</dbReference>
<comment type="caution">
    <text evidence="10">The sequence shown here is derived from an EMBL/GenBank/DDBJ whole genome shotgun (WGS) entry which is preliminary data.</text>
</comment>
<keyword evidence="5" id="KW-0966">Cell projection</keyword>
<keyword evidence="6" id="KW-0175">Coiled coil</keyword>
<keyword evidence="8" id="KW-0812">Transmembrane</keyword>
<feature type="region of interest" description="Disordered" evidence="7">
    <location>
        <begin position="180"/>
        <end position="262"/>
    </location>
</feature>
<proteinExistence type="predicted"/>
<protein>
    <recommendedName>
        <fullName evidence="9">Enkurin domain-containing protein</fullName>
    </recommendedName>
</protein>
<keyword evidence="8" id="KW-0472">Membrane</keyword>